<evidence type="ECO:0000313" key="2">
    <source>
        <dbReference type="EMBL" id="GAA94244.1"/>
    </source>
</evidence>
<feature type="transmembrane region" description="Helical" evidence="1">
    <location>
        <begin position="21"/>
        <end position="46"/>
    </location>
</feature>
<dbReference type="STRING" id="764103.G7DUI4"/>
<keyword evidence="1" id="KW-0472">Membrane</keyword>
<dbReference type="EMBL" id="BABT02000028">
    <property type="protein sequence ID" value="GAA94244.1"/>
    <property type="molecule type" value="Genomic_DNA"/>
</dbReference>
<protein>
    <submittedName>
        <fullName evidence="2">Uncharacterized protein</fullName>
    </submittedName>
</protein>
<gene>
    <name evidence="2" type="primary">Mo00893</name>
    <name evidence="2" type="ORF">E5Q_00893</name>
</gene>
<evidence type="ECO:0000313" key="3">
    <source>
        <dbReference type="Proteomes" id="UP000009131"/>
    </source>
</evidence>
<keyword evidence="3" id="KW-1185">Reference proteome</keyword>
<dbReference type="Gene3D" id="3.40.50.11350">
    <property type="match status" value="1"/>
</dbReference>
<dbReference type="OrthoDB" id="2526784at2759"/>
<name>G7DUI4_MIXOS</name>
<dbReference type="Proteomes" id="UP000009131">
    <property type="component" value="Unassembled WGS sequence"/>
</dbReference>
<dbReference type="AlphaFoldDB" id="G7DUI4"/>
<keyword evidence="1" id="KW-1133">Transmembrane helix</keyword>
<comment type="caution">
    <text evidence="2">The sequence shown here is derived from an EMBL/GenBank/DDBJ whole genome shotgun (WGS) entry which is preliminary data.</text>
</comment>
<dbReference type="InParanoid" id="G7DUI4"/>
<dbReference type="HOGENOM" id="CLU_657355_0_0_1"/>
<reference evidence="2 3" key="2">
    <citation type="journal article" date="2012" name="Open Biol.">
        <title>Characteristics of nucleosomes and linker DNA regions on the genome of the basidiomycete Mixia osmundae revealed by mono- and dinucleosome mapping.</title>
        <authorList>
            <person name="Nishida H."/>
            <person name="Kondo S."/>
            <person name="Matsumoto T."/>
            <person name="Suzuki Y."/>
            <person name="Yoshikawa H."/>
            <person name="Taylor T.D."/>
            <person name="Sugiyama J."/>
        </authorList>
    </citation>
    <scope>NUCLEOTIDE SEQUENCE [LARGE SCALE GENOMIC DNA]</scope>
    <source>
        <strain evidence="3">CBS 9802 / IAM 14324 / JCM 22182 / KY 12970</strain>
    </source>
</reference>
<accession>G7DUI4</accession>
<keyword evidence="1" id="KW-0812">Transmembrane</keyword>
<sequence length="342" mass="40093">MTLRMDAQRYAVEDLAECERTLLYPFTAVYGFASELYLFLHAAWYADLTNRQLIYNDTHWNYGRMSDYFDRPRLSCRVSRERYTYKPDQIMVAENDWEQPHLVFERWTYPDLDKYLRNRFLPNRTDLGDCIVYDSDHPMSVNCTVPPLLARPLSDLRRLFAHHCPRNRHVRELEEARERELDTDPDNNLQLGLFFRGGDKAVECSEPVRSCTNLSWSLEAVTSSLQYFPRSSQKRVRLHLMSAESTALEQARDLSQLFEITQMHRAQMDVAPTFHQEDFNLLPIKDRVADTRSMLANLYLLDRCNLTVLSMASNIGRLAALIMNTTTLRSSDVVWSPFTWPI</sequence>
<dbReference type="RefSeq" id="XP_014569672.1">
    <property type="nucleotide sequence ID" value="XM_014714186.1"/>
</dbReference>
<organism evidence="2 3">
    <name type="scientific">Mixia osmundae (strain CBS 9802 / IAM 14324 / JCM 22182 / KY 12970)</name>
    <dbReference type="NCBI Taxonomy" id="764103"/>
    <lineage>
        <taxon>Eukaryota</taxon>
        <taxon>Fungi</taxon>
        <taxon>Dikarya</taxon>
        <taxon>Basidiomycota</taxon>
        <taxon>Pucciniomycotina</taxon>
        <taxon>Mixiomycetes</taxon>
        <taxon>Mixiales</taxon>
        <taxon>Mixiaceae</taxon>
        <taxon>Mixia</taxon>
    </lineage>
</organism>
<proteinExistence type="predicted"/>
<evidence type="ECO:0000256" key="1">
    <source>
        <dbReference type="SAM" id="Phobius"/>
    </source>
</evidence>
<reference evidence="2 3" key="1">
    <citation type="journal article" date="2011" name="J. Gen. Appl. Microbiol.">
        <title>Draft genome sequencing of the enigmatic basidiomycete Mixia osmundae.</title>
        <authorList>
            <person name="Nishida H."/>
            <person name="Nagatsuka Y."/>
            <person name="Sugiyama J."/>
        </authorList>
    </citation>
    <scope>NUCLEOTIDE SEQUENCE [LARGE SCALE GENOMIC DNA]</scope>
    <source>
        <strain evidence="3">CBS 9802 / IAM 14324 / JCM 22182 / KY 12970</strain>
    </source>
</reference>